<dbReference type="PANTHER" id="PTHR13018">
    <property type="entry name" value="PROBABLE MEMBRANE PROTEIN DUF221-RELATED"/>
    <property type="match status" value="1"/>
</dbReference>
<feature type="transmembrane region" description="Helical" evidence="8">
    <location>
        <begin position="27"/>
        <end position="46"/>
    </location>
</feature>
<evidence type="ECO:0000259" key="11">
    <source>
        <dbReference type="Pfam" id="PF14703"/>
    </source>
</evidence>
<feature type="domain" description="CSC1/OSCA1-like 7TM region" evidence="9">
    <location>
        <begin position="401"/>
        <end position="674"/>
    </location>
</feature>
<dbReference type="EMBL" id="CABFWN010000003">
    <property type="protein sequence ID" value="VUG18522.1"/>
    <property type="molecule type" value="Genomic_DNA"/>
</dbReference>
<dbReference type="AlphaFoldDB" id="A0A7D9H0C2"/>
<feature type="transmembrane region" description="Helical" evidence="8">
    <location>
        <begin position="617"/>
        <end position="633"/>
    </location>
</feature>
<feature type="transmembrane region" description="Helical" evidence="8">
    <location>
        <begin position="155"/>
        <end position="175"/>
    </location>
</feature>
<feature type="transmembrane region" description="Helical" evidence="8">
    <location>
        <begin position="107"/>
        <end position="126"/>
    </location>
</feature>
<feature type="transmembrane region" description="Helical" evidence="8">
    <location>
        <begin position="403"/>
        <end position="431"/>
    </location>
</feature>
<keyword evidence="13" id="KW-1185">Reference proteome</keyword>
<feature type="domain" description="CSC1/OSCA1-like cytosolic" evidence="11">
    <location>
        <begin position="197"/>
        <end position="389"/>
    </location>
</feature>
<accession>A0A7D9H0C2</accession>
<dbReference type="GO" id="GO:0005886">
    <property type="term" value="C:plasma membrane"/>
    <property type="evidence" value="ECO:0007669"/>
    <property type="project" value="TreeGrafter"/>
</dbReference>
<feature type="transmembrane region" description="Helical" evidence="8">
    <location>
        <begin position="451"/>
        <end position="475"/>
    </location>
</feature>
<dbReference type="Pfam" id="PF13967">
    <property type="entry name" value="RSN1_TM"/>
    <property type="match status" value="1"/>
</dbReference>
<evidence type="ECO:0000256" key="6">
    <source>
        <dbReference type="ARBA" id="ARBA00023136"/>
    </source>
</evidence>
<evidence type="ECO:0000259" key="10">
    <source>
        <dbReference type="Pfam" id="PF13967"/>
    </source>
</evidence>
<sequence>MTVFPDNLAADPPPFDPRAQTQTVFKVQLGICSGLGLVISFLFCVLRRRFPVIYAIRPYRNKNIRMLPGTLFGWIPVLYDISPEEVLQVAGLDAYVFLRFFRMCVKILLVLSVLGIAFMCPVRYWLTGHFDRDLPGSATGAPGGPTGDHSEPPGYLLLCTIFTYVFTLVVYYFMFSETRHIIRTRQRFLGSQKSLTDRTIMITNVPAPMRDETALKMHIEQLGVGRVDSVFLARDYTVLRELFVRREAVRSRLEALYSRYYGLEVHVLRPAAGGAHGAPAVALRGLPGGVTGPPGDATGSRRPLLRLGPLGLVGRKVDAIRYFSWLLVHTDGQIRRLKHRATFRPIPCAFVSMKSVTDAQMAAQALFSPNPSQLETCLAPAPFDIAWNNLLLSSRQVFMRRNVIEMLCMAFSALLIVPIRYITSLLNVQYIKKLWPEFGRYLLAHDTLRTLVTGVLPTYLFTIINTILPYCIYSLCQLQGMPSKGEMELSVVKKNFMYIFFNMFLVFTLFGTFTSYRALLSDTTKIAPLLAKSIESLSLFYVDLIVLHGFTILPLQLLQFGDLLLDFWHCVICRLSQTPRTLRDLFYKPTIFQVGLVLPQHILILIIILIYSVLSTRIMVCGLVYFFVGYWVYKYQLVYSMVHPYHSTGKVWPIVFQRVCLGLFFLHLQMFGTLALEKSYVPAGLIIPLFPTTLIAMMYFKRNYLPLLNYIALDAIKTDGLSVDPGSEDDFESFIRSAKPKKRGNSVVLTDGYYDSAGILHVDNPDQPASQSASQAASPTSDHGCALDDTDVANLSQSTLQNQHMIRRKPSTIEEQREALQNYVYPYLVDPLDGPLVGFLGDYIDTIRYRKNVVYRHAAYGSVQDQEVYHDLERDFEEHSDLEVEIVRTENSQNEYD</sequence>
<feature type="region of interest" description="Disordered" evidence="7">
    <location>
        <begin position="764"/>
        <end position="787"/>
    </location>
</feature>
<evidence type="ECO:0000313" key="13">
    <source>
        <dbReference type="Proteomes" id="UP000478008"/>
    </source>
</evidence>
<evidence type="ECO:0000256" key="8">
    <source>
        <dbReference type="SAM" id="Phobius"/>
    </source>
</evidence>
<keyword evidence="3" id="KW-0813">Transport</keyword>
<keyword evidence="5 8" id="KW-1133">Transmembrane helix</keyword>
<evidence type="ECO:0000256" key="3">
    <source>
        <dbReference type="ARBA" id="ARBA00022448"/>
    </source>
</evidence>
<protein>
    <submittedName>
        <fullName evidence="12">DEBR0S3_13608g1_1</fullName>
    </submittedName>
</protein>
<feature type="domain" description="CSC1/OSCA1-like N-terminal transmembrane" evidence="10">
    <location>
        <begin position="25"/>
        <end position="177"/>
    </location>
</feature>
<feature type="transmembrane region" description="Helical" evidence="8">
    <location>
        <begin position="680"/>
        <end position="700"/>
    </location>
</feature>
<keyword evidence="6 8" id="KW-0472">Membrane</keyword>
<keyword evidence="4 8" id="KW-0812">Transmembrane</keyword>
<proteinExistence type="inferred from homology"/>
<comment type="similarity">
    <text evidence="2">Belongs to the CSC1 (TC 1.A.17) family.</text>
</comment>
<dbReference type="InterPro" id="IPR032880">
    <property type="entry name" value="CSC1/OSCA1-like_N"/>
</dbReference>
<dbReference type="Pfam" id="PF14703">
    <property type="entry name" value="PHM7_cyt"/>
    <property type="match status" value="1"/>
</dbReference>
<dbReference type="Pfam" id="PF02714">
    <property type="entry name" value="RSN1_7TM"/>
    <property type="match status" value="1"/>
</dbReference>
<dbReference type="InterPro" id="IPR003864">
    <property type="entry name" value="CSC1/OSCA1-like_7TM"/>
</dbReference>
<comment type="subcellular location">
    <subcellularLocation>
        <location evidence="1">Membrane</location>
        <topology evidence="1">Multi-pass membrane protein</topology>
    </subcellularLocation>
</comment>
<gene>
    <name evidence="12" type="ORF">DEBR0S3_13608G</name>
</gene>
<dbReference type="GO" id="GO:0005227">
    <property type="term" value="F:calcium-activated cation channel activity"/>
    <property type="evidence" value="ECO:0007669"/>
    <property type="project" value="InterPro"/>
</dbReference>
<evidence type="ECO:0000259" key="9">
    <source>
        <dbReference type="Pfam" id="PF02714"/>
    </source>
</evidence>
<dbReference type="InterPro" id="IPR027815">
    <property type="entry name" value="CSC1/OSCA1-like_cyt"/>
</dbReference>
<dbReference type="InterPro" id="IPR045122">
    <property type="entry name" value="Csc1-like"/>
</dbReference>
<feature type="transmembrane region" description="Helical" evidence="8">
    <location>
        <begin position="654"/>
        <end position="674"/>
    </location>
</feature>
<organism evidence="12 13">
    <name type="scientific">Dekkera bruxellensis</name>
    <name type="common">Brettanomyces custersii</name>
    <dbReference type="NCBI Taxonomy" id="5007"/>
    <lineage>
        <taxon>Eukaryota</taxon>
        <taxon>Fungi</taxon>
        <taxon>Dikarya</taxon>
        <taxon>Ascomycota</taxon>
        <taxon>Saccharomycotina</taxon>
        <taxon>Pichiomycetes</taxon>
        <taxon>Pichiales</taxon>
        <taxon>Pichiaceae</taxon>
        <taxon>Brettanomyces</taxon>
    </lineage>
</organism>
<dbReference type="Proteomes" id="UP000478008">
    <property type="component" value="Unassembled WGS sequence"/>
</dbReference>
<reference evidence="12 13" key="1">
    <citation type="submission" date="2019-07" db="EMBL/GenBank/DDBJ databases">
        <authorList>
            <person name="Friedrich A."/>
            <person name="Schacherer J."/>
        </authorList>
    </citation>
    <scope>NUCLEOTIDE SEQUENCE [LARGE SCALE GENOMIC DNA]</scope>
</reference>
<evidence type="ECO:0000256" key="2">
    <source>
        <dbReference type="ARBA" id="ARBA00007779"/>
    </source>
</evidence>
<evidence type="ECO:0000256" key="1">
    <source>
        <dbReference type="ARBA" id="ARBA00004141"/>
    </source>
</evidence>
<evidence type="ECO:0000313" key="12">
    <source>
        <dbReference type="EMBL" id="VUG18522.1"/>
    </source>
</evidence>
<feature type="compositionally biased region" description="Low complexity" evidence="7">
    <location>
        <begin position="767"/>
        <end position="779"/>
    </location>
</feature>
<evidence type="ECO:0000256" key="5">
    <source>
        <dbReference type="ARBA" id="ARBA00022989"/>
    </source>
</evidence>
<feature type="transmembrane region" description="Helical" evidence="8">
    <location>
        <begin position="496"/>
        <end position="519"/>
    </location>
</feature>
<name>A0A7D9H0C2_DEKBR</name>
<evidence type="ECO:0000256" key="4">
    <source>
        <dbReference type="ARBA" id="ARBA00022692"/>
    </source>
</evidence>
<feature type="transmembrane region" description="Helical" evidence="8">
    <location>
        <begin position="590"/>
        <end position="611"/>
    </location>
</feature>
<evidence type="ECO:0000256" key="7">
    <source>
        <dbReference type="SAM" id="MobiDB-lite"/>
    </source>
</evidence>
<dbReference type="PANTHER" id="PTHR13018:SF5">
    <property type="entry name" value="RE44586P"/>
    <property type="match status" value="1"/>
</dbReference>